<comment type="caution">
    <text evidence="2">The sequence shown here is derived from an EMBL/GenBank/DDBJ whole genome shotgun (WGS) entry which is preliminary data.</text>
</comment>
<reference evidence="2 3" key="1">
    <citation type="submission" date="2018-08" db="EMBL/GenBank/DDBJ databases">
        <title>A genome reference for cultivated species of the human gut microbiota.</title>
        <authorList>
            <person name="Zou Y."/>
            <person name="Xue W."/>
            <person name="Luo G."/>
        </authorList>
    </citation>
    <scope>NUCLEOTIDE SEQUENCE [LARGE SCALE GENOMIC DNA]</scope>
    <source>
        <strain evidence="2 3">AM36-3AA</strain>
    </source>
</reference>
<sequence>MESGKNQYSPKDNLPKGSIKKPVREQLGEIAGVSGKTIDRVETILTKGTKEDIQVLVLPLWAPLCLL</sequence>
<evidence type="ECO:0000256" key="1">
    <source>
        <dbReference type="SAM" id="MobiDB-lite"/>
    </source>
</evidence>
<dbReference type="RefSeq" id="WP_117918516.1">
    <property type="nucleotide sequence ID" value="NZ_QRUL01000003.1"/>
</dbReference>
<gene>
    <name evidence="2" type="ORF">DW848_14180</name>
</gene>
<protein>
    <submittedName>
        <fullName evidence="2">Uncharacterized protein</fullName>
    </submittedName>
</protein>
<organism evidence="2 3">
    <name type="scientific">Agathobacter rectalis</name>
    <dbReference type="NCBI Taxonomy" id="39491"/>
    <lineage>
        <taxon>Bacteria</taxon>
        <taxon>Bacillati</taxon>
        <taxon>Bacillota</taxon>
        <taxon>Clostridia</taxon>
        <taxon>Lachnospirales</taxon>
        <taxon>Lachnospiraceae</taxon>
        <taxon>Agathobacter</taxon>
    </lineage>
</organism>
<dbReference type="AlphaFoldDB" id="A0A413ZY36"/>
<evidence type="ECO:0000313" key="3">
    <source>
        <dbReference type="Proteomes" id="UP000286104"/>
    </source>
</evidence>
<feature type="region of interest" description="Disordered" evidence="1">
    <location>
        <begin position="1"/>
        <end position="23"/>
    </location>
</feature>
<evidence type="ECO:0000313" key="2">
    <source>
        <dbReference type="EMBL" id="RHC36327.1"/>
    </source>
</evidence>
<feature type="compositionally biased region" description="Polar residues" evidence="1">
    <location>
        <begin position="1"/>
        <end position="10"/>
    </location>
</feature>
<name>A0A413ZY36_9FIRM</name>
<dbReference type="Proteomes" id="UP000286104">
    <property type="component" value="Unassembled WGS sequence"/>
</dbReference>
<dbReference type="EMBL" id="QSHU01000025">
    <property type="protein sequence ID" value="RHC36327.1"/>
    <property type="molecule type" value="Genomic_DNA"/>
</dbReference>
<accession>A0A413ZY36</accession>
<proteinExistence type="predicted"/>